<evidence type="ECO:0000313" key="7">
    <source>
        <dbReference type="Proteomes" id="UP000186785"/>
    </source>
</evidence>
<proteinExistence type="inferred from homology"/>
<comment type="catalytic activity">
    <reaction evidence="1">
        <text>alpha-D-glucose 6-phosphate = beta-D-glucose 6-phosphate</text>
        <dbReference type="Rhea" id="RHEA:16249"/>
        <dbReference type="ChEBI" id="CHEBI:58225"/>
        <dbReference type="ChEBI" id="CHEBI:58247"/>
        <dbReference type="EC" id="5.1.3.15"/>
    </reaction>
</comment>
<evidence type="ECO:0000256" key="1">
    <source>
        <dbReference type="ARBA" id="ARBA00001096"/>
    </source>
</evidence>
<dbReference type="RefSeq" id="WP_073709544.1">
    <property type="nucleotide sequence ID" value="NZ_MQSV01000004.1"/>
</dbReference>
<evidence type="ECO:0000256" key="2">
    <source>
        <dbReference type="ARBA" id="ARBA00005866"/>
    </source>
</evidence>
<evidence type="ECO:0000256" key="5">
    <source>
        <dbReference type="PIRSR" id="PIRSR016020-1"/>
    </source>
</evidence>
<evidence type="ECO:0000256" key="4">
    <source>
        <dbReference type="PIRNR" id="PIRNR016020"/>
    </source>
</evidence>
<dbReference type="STRING" id="1921764.BSR28_07495"/>
<dbReference type="GO" id="GO:0030246">
    <property type="term" value="F:carbohydrate binding"/>
    <property type="evidence" value="ECO:0007669"/>
    <property type="project" value="UniProtKB-UniRule"/>
</dbReference>
<dbReference type="PANTHER" id="PTHR11122:SF13">
    <property type="entry name" value="GLUCOSE-6-PHOSPHATE 1-EPIMERASE"/>
    <property type="match status" value="1"/>
</dbReference>
<comment type="caution">
    <text evidence="6">The sequence shown here is derived from an EMBL/GenBank/DDBJ whole genome shotgun (WGS) entry which is preliminary data.</text>
</comment>
<dbReference type="InterPro" id="IPR011013">
    <property type="entry name" value="Gal_mutarotase_sf_dom"/>
</dbReference>
<evidence type="ECO:0000256" key="3">
    <source>
        <dbReference type="ARBA" id="ARBA00023235"/>
    </source>
</evidence>
<dbReference type="InterPro" id="IPR025532">
    <property type="entry name" value="G6P_1-epimerase"/>
</dbReference>
<feature type="active site" evidence="5">
    <location>
        <position position="151"/>
    </location>
</feature>
<comment type="similarity">
    <text evidence="2 4">Belongs to the glucose-6-phosphate 1-epimerase family.</text>
</comment>
<feature type="active site" evidence="5">
    <location>
        <position position="253"/>
    </location>
</feature>
<dbReference type="Proteomes" id="UP000186785">
    <property type="component" value="Unassembled WGS sequence"/>
</dbReference>
<dbReference type="CDD" id="cd09020">
    <property type="entry name" value="D-hex-6-P-epi_like"/>
    <property type="match status" value="1"/>
</dbReference>
<reference evidence="6 7" key="1">
    <citation type="submission" date="2016-11" db="EMBL/GenBank/DDBJ databases">
        <title>Actinomyces gypaetusis sp. nov. isolated from the vulture Gypaetus barbatus in Qinghai Tibet Plateau China.</title>
        <authorList>
            <person name="Meng X."/>
        </authorList>
    </citation>
    <scope>NUCLEOTIDE SEQUENCE [LARGE SCALE GENOMIC DNA]</scope>
    <source>
        <strain evidence="6 7">VUL4_2</strain>
    </source>
</reference>
<dbReference type="GO" id="GO:0005975">
    <property type="term" value="P:carbohydrate metabolic process"/>
    <property type="evidence" value="ECO:0007669"/>
    <property type="project" value="InterPro"/>
</dbReference>
<sequence>MEKHLHELESPTSKALVSDYGAQVAQWTPNSTETSVLWTSNLADFSPSAPIRGGIPVMFPWFNAGRFPGLAPKHGFARFAHWNFEGESSDSTSTTATWTLKSADLEGLNGPEHFTYQFEARYEVTVGEDLNVRFHVENLTDEEFSFELALHTYFRIGDIENVQVEGVDGLDACNPFLSPEHFSQEGPLVNPVGIDRVFYESKPVEIVDPVLNRRVRISATNASNMIVWNPAETGAAGIPDMEDQEYRQMICVEAGRIYDQAVNLAPGESFELAYRVQCLPL</sequence>
<evidence type="ECO:0000313" key="6">
    <source>
        <dbReference type="EMBL" id="OKL47312.1"/>
    </source>
</evidence>
<dbReference type="PIRSF" id="PIRSF016020">
    <property type="entry name" value="PHexose_mutarotase"/>
    <property type="match status" value="1"/>
</dbReference>
<organism evidence="6 7">
    <name type="scientific">Boudabousia liubingyangii</name>
    <dbReference type="NCBI Taxonomy" id="1921764"/>
    <lineage>
        <taxon>Bacteria</taxon>
        <taxon>Bacillati</taxon>
        <taxon>Actinomycetota</taxon>
        <taxon>Actinomycetes</taxon>
        <taxon>Actinomycetales</taxon>
        <taxon>Actinomycetaceae</taxon>
        <taxon>Boudabousia</taxon>
    </lineage>
</organism>
<dbReference type="AlphaFoldDB" id="A0A1Q5PL03"/>
<dbReference type="GO" id="GO:0047938">
    <property type="term" value="F:glucose-6-phosphate 1-epimerase activity"/>
    <property type="evidence" value="ECO:0007669"/>
    <property type="project" value="UniProtKB-UniRule"/>
</dbReference>
<dbReference type="Pfam" id="PF01263">
    <property type="entry name" value="Aldose_epim"/>
    <property type="match status" value="1"/>
</dbReference>
<dbReference type="Gene3D" id="2.70.98.10">
    <property type="match status" value="1"/>
</dbReference>
<name>A0A1Q5PL03_9ACTO</name>
<keyword evidence="7" id="KW-1185">Reference proteome</keyword>
<dbReference type="OrthoDB" id="9790727at2"/>
<dbReference type="SUPFAM" id="SSF74650">
    <property type="entry name" value="Galactose mutarotase-like"/>
    <property type="match status" value="1"/>
</dbReference>
<dbReference type="InterPro" id="IPR014718">
    <property type="entry name" value="GH-type_carb-bd"/>
</dbReference>
<dbReference type="PANTHER" id="PTHR11122">
    <property type="entry name" value="APOSPORY-ASSOCIATED PROTEIN C-RELATED"/>
    <property type="match status" value="1"/>
</dbReference>
<keyword evidence="3 4" id="KW-0413">Isomerase</keyword>
<protein>
    <recommendedName>
        <fullName evidence="4">Putative glucose-6-phosphate 1-epimerase</fullName>
        <ecNumber evidence="4">5.1.3.15</ecNumber>
    </recommendedName>
</protein>
<dbReference type="EC" id="5.1.3.15" evidence="4"/>
<dbReference type="InterPro" id="IPR008183">
    <property type="entry name" value="Aldose_1/G6P_1-epimerase"/>
</dbReference>
<gene>
    <name evidence="6" type="ORF">BSR29_06785</name>
</gene>
<accession>A0A1Q5PL03</accession>
<dbReference type="EMBL" id="MQSV01000004">
    <property type="protein sequence ID" value="OKL47312.1"/>
    <property type="molecule type" value="Genomic_DNA"/>
</dbReference>